<evidence type="ECO:0000313" key="3">
    <source>
        <dbReference type="EMBL" id="AKV75152.1"/>
    </source>
</evidence>
<dbReference type="PATRIC" id="fig|43687.5.peg.2395"/>
<organism evidence="2 8">
    <name type="scientific">Metallosphaera sedula</name>
    <dbReference type="NCBI Taxonomy" id="43687"/>
    <lineage>
        <taxon>Archaea</taxon>
        <taxon>Thermoproteota</taxon>
        <taxon>Thermoprotei</taxon>
        <taxon>Sulfolobales</taxon>
        <taxon>Sulfolobaceae</taxon>
        <taxon>Metallosphaera</taxon>
    </lineage>
</organism>
<dbReference type="EMBL" id="CP012174">
    <property type="protein sequence ID" value="AKV79641.1"/>
    <property type="molecule type" value="Genomic_DNA"/>
</dbReference>
<dbReference type="Pfam" id="PF00795">
    <property type="entry name" value="CN_hydrolase"/>
    <property type="match status" value="1"/>
</dbReference>
<dbReference type="OrthoDB" id="39312at2157"/>
<dbReference type="CDD" id="cd07197">
    <property type="entry name" value="nitrilase"/>
    <property type="match status" value="1"/>
</dbReference>
<dbReference type="OMA" id="NEKKMRS"/>
<dbReference type="EMBL" id="CP012173">
    <property type="protein sequence ID" value="AKV77389.1"/>
    <property type="molecule type" value="Genomic_DNA"/>
</dbReference>
<evidence type="ECO:0000313" key="11">
    <source>
        <dbReference type="Proteomes" id="UP000062398"/>
    </source>
</evidence>
<evidence type="ECO:0000313" key="5">
    <source>
        <dbReference type="EMBL" id="AKV79641.1"/>
    </source>
</evidence>
<sequence length="291" mass="32053">MLISLTHLKLKEMAKKHNIEKAKRLVKTAKERGAKLVVLPSLFPVGNGFEVYDNEKKMRSVVKNLAEKIPGNTSEIVIKLAMEGQVHVIAGPLLEQAGPKVFLTTLVISPDGEIIGKYRKVASSEKDIRLGISNGKEPMHVLLDKKYGLIAEDDLMSPEINRLLYFGGSQAVIGTMKAYPRKQDSVKHLAIARTLENDMSYLINGEIIENEEGDIVGYSPTFITTPDSLIYKEANEEDSIVLVESTMITTNHDNLMSKAGDLESIITGLCKSVKRAKTANNVQPIKDHAAT</sequence>
<dbReference type="SUPFAM" id="SSF56317">
    <property type="entry name" value="Carbon-nitrogen hydrolase"/>
    <property type="match status" value="1"/>
</dbReference>
<keyword evidence="2" id="KW-0012">Acyltransferase</keyword>
<evidence type="ECO:0000313" key="8">
    <source>
        <dbReference type="Proteomes" id="UP000029084"/>
    </source>
</evidence>
<dbReference type="InterPro" id="IPR036526">
    <property type="entry name" value="C-N_Hydrolase_sf"/>
</dbReference>
<evidence type="ECO:0000313" key="9">
    <source>
        <dbReference type="Proteomes" id="UP000056255"/>
    </source>
</evidence>
<keyword evidence="2" id="KW-0449">Lipoprotein</keyword>
<proteinExistence type="predicted"/>
<dbReference type="EMBL" id="CP012175">
    <property type="protein sequence ID" value="AKV81886.1"/>
    <property type="molecule type" value="Genomic_DNA"/>
</dbReference>
<name>A0A088E7L4_9CREN</name>
<dbReference type="GeneID" id="97612666"/>
<dbReference type="EMBL" id="CP008822">
    <property type="protein sequence ID" value="AIM28356.1"/>
    <property type="molecule type" value="Genomic_DNA"/>
</dbReference>
<dbReference type="InterPro" id="IPR003010">
    <property type="entry name" value="C-N_Hydrolase"/>
</dbReference>
<dbReference type="Proteomes" id="UP000061362">
    <property type="component" value="Chromosome"/>
</dbReference>
<protein>
    <submittedName>
        <fullName evidence="2 3">Nitrilase</fullName>
    </submittedName>
</protein>
<evidence type="ECO:0000313" key="6">
    <source>
        <dbReference type="EMBL" id="AKV81886.1"/>
    </source>
</evidence>
<dbReference type="GO" id="GO:0016746">
    <property type="term" value="F:acyltransferase activity"/>
    <property type="evidence" value="ECO:0007669"/>
    <property type="project" value="UniProtKB-KW"/>
</dbReference>
<dbReference type="EMBL" id="CP012172">
    <property type="protein sequence ID" value="AKV75152.1"/>
    <property type="molecule type" value="Genomic_DNA"/>
</dbReference>
<dbReference type="Proteomes" id="UP000056255">
    <property type="component" value="Chromosome"/>
</dbReference>
<dbReference type="PROSITE" id="PS50263">
    <property type="entry name" value="CN_HYDROLASE"/>
    <property type="match status" value="1"/>
</dbReference>
<feature type="domain" description="CN hydrolase" evidence="1">
    <location>
        <begin position="1"/>
        <end position="247"/>
    </location>
</feature>
<dbReference type="RefSeq" id="WP_012022160.1">
    <property type="nucleotide sequence ID" value="NZ_AP019770.1"/>
</dbReference>
<dbReference type="EMBL" id="CP012176">
    <property type="protein sequence ID" value="AKV84121.1"/>
    <property type="molecule type" value="Genomic_DNA"/>
</dbReference>
<reference evidence="10 11" key="2">
    <citation type="journal article" date="2015" name="Genome Announc.">
        <title>Complete Genome Sequences of Evolved Arsenate-Resistant Metallosphaera sedula Strains.</title>
        <authorList>
            <person name="Ai C."/>
            <person name="McCarthy S."/>
            <person name="Schackwitz W."/>
            <person name="Martin J."/>
            <person name="Lipzen A."/>
            <person name="Blum P."/>
        </authorList>
    </citation>
    <scope>NUCLEOTIDE SEQUENCE [LARGE SCALE GENOMIC DNA]</scope>
    <source>
        <strain evidence="5 11">ARS120-1</strain>
        <strain evidence="6 10">ARS120-2</strain>
        <strain evidence="3 13">ARS50-1</strain>
        <strain evidence="4 12">ARS50-2</strain>
    </source>
</reference>
<dbReference type="Gene3D" id="3.60.110.10">
    <property type="entry name" value="Carbon-nitrogen hydrolase"/>
    <property type="match status" value="1"/>
</dbReference>
<evidence type="ECO:0000313" key="2">
    <source>
        <dbReference type="EMBL" id="AIM28356.1"/>
    </source>
</evidence>
<keyword evidence="2" id="KW-0808">Transferase</keyword>
<dbReference type="Proteomes" id="UP000062475">
    <property type="component" value="Chromosome"/>
</dbReference>
<dbReference type="Proteomes" id="UP000029084">
    <property type="component" value="Chromosome"/>
</dbReference>
<dbReference type="PANTHER" id="PTHR23088:SF27">
    <property type="entry name" value="DEAMINATED GLUTATHIONE AMIDASE"/>
    <property type="match status" value="1"/>
</dbReference>
<evidence type="ECO:0000313" key="12">
    <source>
        <dbReference type="Proteomes" id="UP000062475"/>
    </source>
</evidence>
<accession>A0A088E7L4</accession>
<dbReference type="PANTHER" id="PTHR23088">
    <property type="entry name" value="NITRILASE-RELATED"/>
    <property type="match status" value="1"/>
</dbReference>
<reference evidence="7 9" key="3">
    <citation type="submission" date="2015-07" db="EMBL/GenBank/DDBJ databases">
        <title>Physiological, transcriptional responses and genome re-sequencing of acid resistant extremely thermoacidophilic Metallosphaera sedula SARC-M1.</title>
        <authorList>
            <person name="Ai C."/>
            <person name="McCarthy S."/>
            <person name="Eckrich V."/>
            <person name="Rudrappa D."/>
            <person name="Qiu G."/>
            <person name="Blum P."/>
        </authorList>
    </citation>
    <scope>NUCLEOTIDE SEQUENCE [LARGE SCALE GENOMIC DNA]</scope>
    <source>
        <strain evidence="7 9">SARC-M1</strain>
    </source>
</reference>
<gene>
    <name evidence="2" type="ORF">HA72_2235</name>
    <name evidence="3" type="ORF">MsedA_2289</name>
    <name evidence="4" type="ORF">MsedB_2291</name>
    <name evidence="5" type="ORF">MsedC_2289</name>
    <name evidence="6" type="ORF">MsedD_2290</name>
    <name evidence="7" type="ORF">MsedE_2292</name>
</gene>
<evidence type="ECO:0000313" key="13">
    <source>
        <dbReference type="Proteomes" id="UP000068832"/>
    </source>
</evidence>
<evidence type="ECO:0000313" key="7">
    <source>
        <dbReference type="EMBL" id="AKV84121.1"/>
    </source>
</evidence>
<evidence type="ECO:0000313" key="4">
    <source>
        <dbReference type="EMBL" id="AKV77389.1"/>
    </source>
</evidence>
<dbReference type="Proteomes" id="UP000068832">
    <property type="component" value="Chromosome"/>
</dbReference>
<reference evidence="2 8" key="1">
    <citation type="journal article" date="2014" name="J. Bacteriol.">
        <title>Role of an Archaeal PitA Transporter in the Copper and Arsenic Resistance of Metallosphaera sedula, an Extreme Thermoacidophile.</title>
        <authorList>
            <person name="McCarthy S."/>
            <person name="Ai C."/>
            <person name="Wheaton G."/>
            <person name="Tevatia R."/>
            <person name="Eckrich V."/>
            <person name="Kelly R."/>
            <person name="Blum P."/>
        </authorList>
    </citation>
    <scope>NUCLEOTIDE SEQUENCE [LARGE SCALE GENOMIC DNA]</scope>
    <source>
        <strain evidence="2 8">CuR1</strain>
    </source>
</reference>
<evidence type="ECO:0000259" key="1">
    <source>
        <dbReference type="PROSITE" id="PS50263"/>
    </source>
</evidence>
<dbReference type="Proteomes" id="UP000062398">
    <property type="component" value="Chromosome"/>
</dbReference>
<dbReference type="AlphaFoldDB" id="A0A088E7L4"/>
<evidence type="ECO:0000313" key="10">
    <source>
        <dbReference type="Proteomes" id="UP000061362"/>
    </source>
</evidence>